<name>A0ABQ8UJJ0_9EUKA</name>
<keyword evidence="2" id="KW-1185">Reference proteome</keyword>
<comment type="caution">
    <text evidence="1">The sequence shown here is derived from an EMBL/GenBank/DDBJ whole genome shotgun (WGS) entry which is preliminary data.</text>
</comment>
<dbReference type="SUPFAM" id="SSF56281">
    <property type="entry name" value="Metallo-hydrolase/oxidoreductase"/>
    <property type="match status" value="1"/>
</dbReference>
<protein>
    <submittedName>
        <fullName evidence="1">Uncharacterized protein</fullName>
    </submittedName>
</protein>
<dbReference type="EMBL" id="JAPMOS010000020">
    <property type="protein sequence ID" value="KAJ4459385.1"/>
    <property type="molecule type" value="Genomic_DNA"/>
</dbReference>
<evidence type="ECO:0000313" key="1">
    <source>
        <dbReference type="EMBL" id="KAJ4459385.1"/>
    </source>
</evidence>
<dbReference type="Gene3D" id="3.60.15.10">
    <property type="entry name" value="Ribonuclease Z/Hydroxyacylglutathione hydrolase-like"/>
    <property type="match status" value="1"/>
</dbReference>
<reference evidence="1" key="1">
    <citation type="journal article" date="2022" name="bioRxiv">
        <title>Genomics of Preaxostyla Flagellates Illuminates Evolutionary Transitions and the Path Towards Mitochondrial Loss.</title>
        <authorList>
            <person name="Novak L.V.F."/>
            <person name="Treitli S.C."/>
            <person name="Pyrih J."/>
            <person name="Halakuc P."/>
            <person name="Pipaliya S.V."/>
            <person name="Vacek V."/>
            <person name="Brzon O."/>
            <person name="Soukal P."/>
            <person name="Eme L."/>
            <person name="Dacks J.B."/>
            <person name="Karnkowska A."/>
            <person name="Elias M."/>
            <person name="Hampl V."/>
        </authorList>
    </citation>
    <scope>NUCLEOTIDE SEQUENCE</scope>
    <source>
        <strain evidence="1">RCP-MX</strain>
    </source>
</reference>
<evidence type="ECO:0000313" key="2">
    <source>
        <dbReference type="Proteomes" id="UP001141327"/>
    </source>
</evidence>
<organism evidence="1 2">
    <name type="scientific">Paratrimastix pyriformis</name>
    <dbReference type="NCBI Taxonomy" id="342808"/>
    <lineage>
        <taxon>Eukaryota</taxon>
        <taxon>Metamonada</taxon>
        <taxon>Preaxostyla</taxon>
        <taxon>Paratrimastigidae</taxon>
        <taxon>Paratrimastix</taxon>
    </lineage>
</organism>
<dbReference type="Proteomes" id="UP001141327">
    <property type="component" value="Unassembled WGS sequence"/>
</dbReference>
<accession>A0ABQ8UJJ0</accession>
<dbReference type="InterPro" id="IPR036866">
    <property type="entry name" value="RibonucZ/Hydroxyglut_hydro"/>
</dbReference>
<sequence>MEAGAEPADPILTIDCFADDGGESFLANWPRIPQKGMFDAGALALKDNRQAVHFLVHSHPDEDHVQSTKYVNSSALFAHRPMCEDANGFFEQAEKVFPHILGQRHGKISQNQFTAHDWPLFAPFEEKPLCPHGWSVDLFEPDFRTFHMAPKKGWNGACMVSVLKCEIGETPFQALFPGDATWELLNQYCHRDPALPHHYDIIKVPHHGSVLDQYNTLEQWQTLSADFYVVTSPNQAARGANKDSLLHLVELVSRIRSSVERSPHVRKPAVVFSTLSLKSSSPLRILHLCACLKDASADMVDICVGLQGTPVQFQVLNNNRVIMNPDTYQSLDTLMQTQRELLRPFYERLAANFLPLANSIIQPRATALALWTPADLNRMLIAEKPESDLLTLNLGTVALRESELSREELADPGRVVAWCKTVESDCARESALLTCVALANGDLMQTGRVADKPILDAVARLDFNPEMSPLPALRARLAQIADGVAHSLTAARSASSLVALLLLLAKTQKTRLLEESVLKVFSGIVVNRRMEAFAEPLSGVFSAMITVSPPAAGVDSIKAILLRHLQENLTINSAPWLVPLKDLALADLRSFKVLVPALLSHLSATREVFPLLLALCSDKVCRLAILNGWKEQLEGRPTIALLQSIAFLCTNSPTMRRAAVPAELREALRGTRHDDPALLETYASAVASLPPLKK</sequence>
<proteinExistence type="predicted"/>
<gene>
    <name evidence="1" type="ORF">PAPYR_4690</name>
</gene>